<evidence type="ECO:0000313" key="1">
    <source>
        <dbReference type="EMBL" id="QPH55482.1"/>
    </source>
</evidence>
<dbReference type="Proteomes" id="UP000594800">
    <property type="component" value="Chromosome"/>
</dbReference>
<reference evidence="1 2" key="1">
    <citation type="submission" date="2020-11" db="EMBL/GenBank/DDBJ databases">
        <title>Description of Pontivivens ytuae sp. nov. isolated from deep sea sediment of Mariana Trench.</title>
        <authorList>
            <person name="Wang Z."/>
            <person name="Sun Q.-L."/>
            <person name="Xu X.-D."/>
            <person name="Tang Y.-Z."/>
            <person name="Zhang J."/>
        </authorList>
    </citation>
    <scope>NUCLEOTIDE SEQUENCE [LARGE SCALE GENOMIC DNA]</scope>
    <source>
        <strain evidence="1 2">MT2928</strain>
    </source>
</reference>
<accession>A0A7S9LUG8</accession>
<evidence type="ECO:0000313" key="2">
    <source>
        <dbReference type="Proteomes" id="UP000594800"/>
    </source>
</evidence>
<organism evidence="1 2">
    <name type="scientific">Pontivivens ytuae</name>
    <dbReference type="NCBI Taxonomy" id="2789856"/>
    <lineage>
        <taxon>Bacteria</taxon>
        <taxon>Pseudomonadati</taxon>
        <taxon>Pseudomonadota</taxon>
        <taxon>Alphaproteobacteria</taxon>
        <taxon>Rhodobacterales</taxon>
        <taxon>Paracoccaceae</taxon>
        <taxon>Pontivivens</taxon>
    </lineage>
</organism>
<name>A0A7S9LUG8_9RHOB</name>
<proteinExistence type="predicted"/>
<gene>
    <name evidence="1" type="ORF">I0K15_07030</name>
</gene>
<keyword evidence="2" id="KW-1185">Reference proteome</keyword>
<sequence>MVDGRQVDAAHPSLRANVQDQLLANCAQDACIAPSARNSVDYLNVLASSERPQPTRDFGVLDLNRNEYQGYRGYGVLMFTRSPDLNNARDRQICRSFIRLNIEDSRSRTRQRDRFVTIWPIEQYLYQNITEENTPRDIESVCNYAIENYDYNIVSEILPRIWSKELPISRLGQGPYLVGWLPASNLSNPDAPIIIVDMSSVEERSEIDEVILQWRSDIMSDPKLLNLDSTTQITRMKIRNWLDRFGSKLLMILE</sequence>
<dbReference type="EMBL" id="CP064942">
    <property type="protein sequence ID" value="QPH55482.1"/>
    <property type="molecule type" value="Genomic_DNA"/>
</dbReference>
<protein>
    <submittedName>
        <fullName evidence="1">Uncharacterized protein</fullName>
    </submittedName>
</protein>
<dbReference type="AlphaFoldDB" id="A0A7S9LUG8"/>
<dbReference type="KEGG" id="poz:I0K15_07030"/>